<dbReference type="PANTHER" id="PTHR43744:SF12">
    <property type="entry name" value="ABC TRANSPORTER PERMEASE PROTEIN MG189-RELATED"/>
    <property type="match status" value="1"/>
</dbReference>
<comment type="subcellular location">
    <subcellularLocation>
        <location evidence="1 7">Cell membrane</location>
        <topology evidence="1 7">Multi-pass membrane protein</topology>
    </subcellularLocation>
</comment>
<dbReference type="AlphaFoldDB" id="A0A6J4V721"/>
<evidence type="ECO:0000256" key="2">
    <source>
        <dbReference type="ARBA" id="ARBA00022448"/>
    </source>
</evidence>
<evidence type="ECO:0000313" key="9">
    <source>
        <dbReference type="EMBL" id="CAA9569072.1"/>
    </source>
</evidence>
<feature type="transmembrane region" description="Helical" evidence="7">
    <location>
        <begin position="129"/>
        <end position="149"/>
    </location>
</feature>
<feature type="domain" description="ABC transmembrane type-1" evidence="8">
    <location>
        <begin position="92"/>
        <end position="282"/>
    </location>
</feature>
<dbReference type="Pfam" id="PF00528">
    <property type="entry name" value="BPD_transp_1"/>
    <property type="match status" value="1"/>
</dbReference>
<keyword evidence="5 7" id="KW-1133">Transmembrane helix</keyword>
<organism evidence="9">
    <name type="scientific">uncultured Thermomicrobiales bacterium</name>
    <dbReference type="NCBI Taxonomy" id="1645740"/>
    <lineage>
        <taxon>Bacteria</taxon>
        <taxon>Pseudomonadati</taxon>
        <taxon>Thermomicrobiota</taxon>
        <taxon>Thermomicrobia</taxon>
        <taxon>Thermomicrobiales</taxon>
        <taxon>environmental samples</taxon>
    </lineage>
</organism>
<evidence type="ECO:0000256" key="7">
    <source>
        <dbReference type="RuleBase" id="RU363032"/>
    </source>
</evidence>
<comment type="similarity">
    <text evidence="7">Belongs to the binding-protein-dependent transport system permease family.</text>
</comment>
<feature type="transmembrane region" description="Helical" evidence="7">
    <location>
        <begin position="259"/>
        <end position="282"/>
    </location>
</feature>
<evidence type="ECO:0000256" key="6">
    <source>
        <dbReference type="ARBA" id="ARBA00023136"/>
    </source>
</evidence>
<protein>
    <submittedName>
        <fullName evidence="9">N-acetyl-D-glucosamine ABC transporter, permease protein 2</fullName>
    </submittedName>
</protein>
<dbReference type="InterPro" id="IPR000515">
    <property type="entry name" value="MetI-like"/>
</dbReference>
<dbReference type="PROSITE" id="PS50928">
    <property type="entry name" value="ABC_TM1"/>
    <property type="match status" value="1"/>
</dbReference>
<keyword evidence="2 7" id="KW-0813">Transport</keyword>
<dbReference type="PANTHER" id="PTHR43744">
    <property type="entry name" value="ABC TRANSPORTER PERMEASE PROTEIN MG189-RELATED-RELATED"/>
    <property type="match status" value="1"/>
</dbReference>
<evidence type="ECO:0000256" key="1">
    <source>
        <dbReference type="ARBA" id="ARBA00004651"/>
    </source>
</evidence>
<name>A0A6J4V721_9BACT</name>
<dbReference type="GO" id="GO:0055085">
    <property type="term" value="P:transmembrane transport"/>
    <property type="evidence" value="ECO:0007669"/>
    <property type="project" value="InterPro"/>
</dbReference>
<dbReference type="Gene3D" id="1.10.3720.10">
    <property type="entry name" value="MetI-like"/>
    <property type="match status" value="1"/>
</dbReference>
<evidence type="ECO:0000256" key="4">
    <source>
        <dbReference type="ARBA" id="ARBA00022692"/>
    </source>
</evidence>
<feature type="transmembrane region" description="Helical" evidence="7">
    <location>
        <begin position="161"/>
        <end position="181"/>
    </location>
</feature>
<dbReference type="SUPFAM" id="SSF161098">
    <property type="entry name" value="MetI-like"/>
    <property type="match status" value="1"/>
</dbReference>
<dbReference type="GO" id="GO:0005886">
    <property type="term" value="C:plasma membrane"/>
    <property type="evidence" value="ECO:0007669"/>
    <property type="project" value="UniProtKB-SubCell"/>
</dbReference>
<feature type="transmembrane region" description="Helical" evidence="7">
    <location>
        <begin position="202"/>
        <end position="227"/>
    </location>
</feature>
<dbReference type="InterPro" id="IPR035906">
    <property type="entry name" value="MetI-like_sf"/>
</dbReference>
<feature type="transmembrane region" description="Helical" evidence="7">
    <location>
        <begin position="96"/>
        <end position="117"/>
    </location>
</feature>
<evidence type="ECO:0000256" key="3">
    <source>
        <dbReference type="ARBA" id="ARBA00022475"/>
    </source>
</evidence>
<proteinExistence type="inferred from homology"/>
<dbReference type="EMBL" id="CADCWM010000562">
    <property type="protein sequence ID" value="CAA9569072.1"/>
    <property type="molecule type" value="Genomic_DNA"/>
</dbReference>
<gene>
    <name evidence="9" type="ORF">AVDCRST_MAG88-2169</name>
</gene>
<reference evidence="9" key="1">
    <citation type="submission" date="2020-02" db="EMBL/GenBank/DDBJ databases">
        <authorList>
            <person name="Meier V. D."/>
        </authorList>
    </citation>
    <scope>NUCLEOTIDE SEQUENCE</scope>
    <source>
        <strain evidence="9">AVDCRST_MAG88</strain>
    </source>
</reference>
<dbReference type="CDD" id="cd06261">
    <property type="entry name" value="TM_PBP2"/>
    <property type="match status" value="1"/>
</dbReference>
<feature type="transmembrane region" description="Helical" evidence="7">
    <location>
        <begin position="27"/>
        <end position="52"/>
    </location>
</feature>
<keyword evidence="4 7" id="KW-0812">Transmembrane</keyword>
<accession>A0A6J4V721</accession>
<evidence type="ECO:0000256" key="5">
    <source>
        <dbReference type="ARBA" id="ARBA00022989"/>
    </source>
</evidence>
<keyword evidence="6 7" id="KW-0472">Membrane</keyword>
<sequence length="297" mass="33680">MATNVLTRSGPLARGARSRPRGQRLSVRWAIISVVMWALALIFLLPFVWMVVSSLKREIDVFRLPVRWWPDPLTWQNYVKVWTGEHPLTRYIGNSLLVAVARVLGELLTASLAAYAFARLRFRGRNAVFLLYISTLIIPHQMLLVPRFILYRQLGIYDTLWALILPGIFTVFGTFLLRQFFMTIPQELSDAARVDGANEFQIYWRIVLPLARPALASLAILAFVWSWNDYETPLVMLTTESRFTIPLGLTSYIDESGGFSAALIMAGAVSSIIPIFVVFLIMQRQFIQALARSGLKG</sequence>
<keyword evidence="3" id="KW-1003">Cell membrane</keyword>
<evidence type="ECO:0000259" key="8">
    <source>
        <dbReference type="PROSITE" id="PS50928"/>
    </source>
</evidence>